<dbReference type="EMBL" id="DF977449">
    <property type="protein sequence ID" value="GAP83068.1"/>
    <property type="molecule type" value="Genomic_DNA"/>
</dbReference>
<organism evidence="2">
    <name type="scientific">Rosellinia necatrix</name>
    <name type="common">White root-rot fungus</name>
    <dbReference type="NCBI Taxonomy" id="77044"/>
    <lineage>
        <taxon>Eukaryota</taxon>
        <taxon>Fungi</taxon>
        <taxon>Dikarya</taxon>
        <taxon>Ascomycota</taxon>
        <taxon>Pezizomycotina</taxon>
        <taxon>Sordariomycetes</taxon>
        <taxon>Xylariomycetidae</taxon>
        <taxon>Xylariales</taxon>
        <taxon>Xylariaceae</taxon>
        <taxon>Rosellinia</taxon>
    </lineage>
</organism>
<feature type="region of interest" description="Disordered" evidence="1">
    <location>
        <begin position="40"/>
        <end position="116"/>
    </location>
</feature>
<protein>
    <submittedName>
        <fullName evidence="2">Uncharacterized protein</fullName>
    </submittedName>
</protein>
<keyword evidence="3" id="KW-1185">Reference proteome</keyword>
<reference evidence="2" key="1">
    <citation type="submission" date="2016-03" db="EMBL/GenBank/DDBJ databases">
        <title>Draft genome sequence of Rosellinia necatrix.</title>
        <authorList>
            <person name="Kanematsu S."/>
        </authorList>
    </citation>
    <scope>NUCLEOTIDE SEQUENCE [LARGE SCALE GENOMIC DNA]</scope>
    <source>
        <strain evidence="2">W97</strain>
    </source>
</reference>
<accession>A0A1S7UIK9</accession>
<gene>
    <name evidence="2" type="ORF">SAMD00023353_0400640</name>
</gene>
<sequence length="269" mass="29804">MRDTARRQHSLSLTRAYIDRKPDSRSRTAWKITITPRLYSCRRDPSPRRRPHSPPHESPVPPHVSLHVQDAGAAGPEHDADDTAVPAEPEAGRRVPGVRARGDGEPDRAAAGDGVQDRGGALHFTFWDRTGPGVPPAELARPNTGAFAVYAAQVGPRVSLDPLTPPGVYLLVHARQAALAVAKVSIRYSWRHREKTYYAEAETHNQLTRGFRSMTETVFQGKTETFLRRLMLLGERHNNQDWKGTVKGMLEAMGKGGIRTAWCSGGERR</sequence>
<name>A0A1S7UIK9_ROSNE</name>
<feature type="compositionally biased region" description="Basic and acidic residues" evidence="1">
    <location>
        <begin position="100"/>
        <end position="110"/>
    </location>
</feature>
<evidence type="ECO:0000256" key="1">
    <source>
        <dbReference type="SAM" id="MobiDB-lite"/>
    </source>
</evidence>
<evidence type="ECO:0000313" key="2">
    <source>
        <dbReference type="EMBL" id="GAP83068.1"/>
    </source>
</evidence>
<evidence type="ECO:0000313" key="3">
    <source>
        <dbReference type="Proteomes" id="UP000054516"/>
    </source>
</evidence>
<proteinExistence type="predicted"/>
<dbReference type="Proteomes" id="UP000054516">
    <property type="component" value="Unassembled WGS sequence"/>
</dbReference>
<dbReference type="AlphaFoldDB" id="A0A1S7UIK9"/>